<dbReference type="RefSeq" id="WP_347783420.1">
    <property type="nucleotide sequence ID" value="NZ_JBBMFV010000004.1"/>
</dbReference>
<sequence>MKQNIAALIVPAGISLPIKLVHIGQGLDLRQELVRGNVETITGRGWHVFLNDEAKFIPLPLNPRAEVLIREAGIPVEDTINGDAVFLGHGSDGDDASVPGHLLIKAERLFGTPLAA</sequence>
<organism evidence="2 3">
    <name type="scientific">Paenarthrobacter nicotinovorans</name>
    <name type="common">Arthrobacter nicotinovorans</name>
    <dbReference type="NCBI Taxonomy" id="29320"/>
    <lineage>
        <taxon>Bacteria</taxon>
        <taxon>Bacillati</taxon>
        <taxon>Actinomycetota</taxon>
        <taxon>Actinomycetes</taxon>
        <taxon>Micrococcales</taxon>
        <taxon>Micrococcaceae</taxon>
        <taxon>Paenarthrobacter</taxon>
    </lineage>
</organism>
<evidence type="ECO:0000259" key="1">
    <source>
        <dbReference type="Pfam" id="PF12957"/>
    </source>
</evidence>
<dbReference type="Pfam" id="PF12957">
    <property type="entry name" value="DUF3846"/>
    <property type="match status" value="1"/>
</dbReference>
<gene>
    <name evidence="2" type="ORF">V3C41_18985</name>
</gene>
<reference evidence="2 3" key="1">
    <citation type="journal article" date="2024" name="Appl. Microbiol. Biotechnol.">
        <title>Biosynthetic gene clusters with biotechnological applications in novel Antarctic isolates from Actinomycetota.</title>
        <authorList>
            <person name="Bruna P."/>
            <person name="Nunez-Montero K."/>
            <person name="Contreras M.J."/>
            <person name="Leal K."/>
            <person name="Garcia M."/>
            <person name="Abanto M."/>
            <person name="Barrientos L."/>
        </authorList>
    </citation>
    <scope>NUCLEOTIDE SEQUENCE [LARGE SCALE GENOMIC DNA]</scope>
    <source>
        <strain evidence="2 3">Se16.17</strain>
    </source>
</reference>
<evidence type="ECO:0000313" key="2">
    <source>
        <dbReference type="EMBL" id="MEO3943161.1"/>
    </source>
</evidence>
<name>A0ABV0GWZ9_PAENI</name>
<evidence type="ECO:0000313" key="3">
    <source>
        <dbReference type="Proteomes" id="UP001448614"/>
    </source>
</evidence>
<keyword evidence="3" id="KW-1185">Reference proteome</keyword>
<dbReference type="Proteomes" id="UP001448614">
    <property type="component" value="Unassembled WGS sequence"/>
</dbReference>
<dbReference type="EMBL" id="JBBMFV010000004">
    <property type="protein sequence ID" value="MEO3943161.1"/>
    <property type="molecule type" value="Genomic_DNA"/>
</dbReference>
<accession>A0ABV0GWZ9</accession>
<dbReference type="InterPro" id="IPR024559">
    <property type="entry name" value="DUF3846"/>
</dbReference>
<comment type="caution">
    <text evidence="2">The sequence shown here is derived from an EMBL/GenBank/DDBJ whole genome shotgun (WGS) entry which is preliminary data.</text>
</comment>
<feature type="domain" description="DUF3846" evidence="1">
    <location>
        <begin position="7"/>
        <end position="108"/>
    </location>
</feature>
<proteinExistence type="predicted"/>
<protein>
    <submittedName>
        <fullName evidence="2">DUF3846 domain-containing protein</fullName>
    </submittedName>
</protein>